<dbReference type="InterPro" id="IPR010263">
    <property type="entry name" value="T6SS_TssK"/>
</dbReference>
<dbReference type="NCBIfam" id="TIGR03353">
    <property type="entry name" value="VI_chp_4"/>
    <property type="match status" value="1"/>
</dbReference>
<dbReference type="RefSeq" id="WP_161072019.1">
    <property type="nucleotide sequence ID" value="NZ_CP086370.1"/>
</dbReference>
<sequence>MSTAAKVLWGEGLFLRPQHFQQQDRYHEARLRQTAQALQPYLWGVLAVEWDTAALQAGILRLHALSAMFRDGELSDAPASDPLPPAVDLGALPPNVQEVTYYAALPSLAPDNSNCAPAGTQHHGARYAQAERTTADIYTEAAPAELSYLRKAVRLVSDREPRGGYECFPLIRLRRIVSGGFEADPAFIPPSLSVAGAPRLKIQLEQLMDALQAKVNALQGHMREPSRNVIEFRSGDVSAFWLLHTVSTASATLMHYLRHPALHPERLFEAMLGLAGALMTYSKAYTLTSLPAYQHEQPGACFAQLDAIVRDLLDTVISARYFSIALSEEKPCYHKGKLDSGKIDQKTTLYLAIGAAMPAMELVEVAPLRIKAGAPDDVDQCVLSAMPGVKLSHAPQVPAAIPVRPDTCYFVLENKGVLYEQMLKAQSISIYVPAGIRDLRLELIAVTA</sequence>
<protein>
    <submittedName>
        <fullName evidence="1">Type VI secretion system baseplate subunit TssK</fullName>
    </submittedName>
</protein>
<evidence type="ECO:0000313" key="2">
    <source>
        <dbReference type="Proteomes" id="UP000450676"/>
    </source>
</evidence>
<dbReference type="Proteomes" id="UP000450676">
    <property type="component" value="Unassembled WGS sequence"/>
</dbReference>
<gene>
    <name evidence="1" type="primary">tssK</name>
    <name evidence="1" type="ORF">GTP77_10025</name>
</gene>
<proteinExistence type="predicted"/>
<accession>A0A7X4HAI9</accession>
<reference evidence="1 2" key="1">
    <citation type="submission" date="2019-12" db="EMBL/GenBank/DDBJ databases">
        <title>Novel species isolated from a subtropical stream in China.</title>
        <authorList>
            <person name="Lu H."/>
        </authorList>
    </citation>
    <scope>NUCLEOTIDE SEQUENCE [LARGE SCALE GENOMIC DNA]</scope>
    <source>
        <strain evidence="1 2">FT127W</strain>
    </source>
</reference>
<keyword evidence="2" id="KW-1185">Reference proteome</keyword>
<dbReference type="PANTHER" id="PTHR35566">
    <property type="entry name" value="BLR3599 PROTEIN"/>
    <property type="match status" value="1"/>
</dbReference>
<dbReference type="EMBL" id="WWCU01000008">
    <property type="protein sequence ID" value="MYN07681.1"/>
    <property type="molecule type" value="Genomic_DNA"/>
</dbReference>
<dbReference type="Pfam" id="PF05936">
    <property type="entry name" value="T6SS_VasE"/>
    <property type="match status" value="1"/>
</dbReference>
<dbReference type="AlphaFoldDB" id="A0A7X4HAI9"/>
<dbReference type="PANTHER" id="PTHR35566:SF1">
    <property type="entry name" value="TYPE VI SECRETION SYSTEM BASEPLATE COMPONENT TSSK1"/>
    <property type="match status" value="1"/>
</dbReference>
<organism evidence="1 2">
    <name type="scientific">Pseudoduganella aquatica</name>
    <dbReference type="NCBI Taxonomy" id="2660641"/>
    <lineage>
        <taxon>Bacteria</taxon>
        <taxon>Pseudomonadati</taxon>
        <taxon>Pseudomonadota</taxon>
        <taxon>Betaproteobacteria</taxon>
        <taxon>Burkholderiales</taxon>
        <taxon>Oxalobacteraceae</taxon>
        <taxon>Telluria group</taxon>
        <taxon>Pseudoduganella</taxon>
    </lineage>
</organism>
<comment type="caution">
    <text evidence="1">The sequence shown here is derived from an EMBL/GenBank/DDBJ whole genome shotgun (WGS) entry which is preliminary data.</text>
</comment>
<evidence type="ECO:0000313" key="1">
    <source>
        <dbReference type="EMBL" id="MYN07681.1"/>
    </source>
</evidence>
<name>A0A7X4HAI9_9BURK</name>